<dbReference type="OrthoDB" id="943224at2"/>
<dbReference type="InterPro" id="IPR008538">
    <property type="entry name" value="Uma2"/>
</dbReference>
<dbReference type="InterPro" id="IPR012296">
    <property type="entry name" value="Nuclease_put_TT1808"/>
</dbReference>
<dbReference type="CDD" id="cd06260">
    <property type="entry name" value="DUF820-like"/>
    <property type="match status" value="1"/>
</dbReference>
<dbReference type="InterPro" id="IPR011335">
    <property type="entry name" value="Restrct_endonuc-II-like"/>
</dbReference>
<dbReference type="Gene3D" id="3.90.1570.10">
    <property type="entry name" value="tt1808, chain A"/>
    <property type="match status" value="1"/>
</dbReference>
<gene>
    <name evidence="2" type="ordered locus">Halhy_5972</name>
</gene>
<evidence type="ECO:0000313" key="3">
    <source>
        <dbReference type="Proteomes" id="UP000008461"/>
    </source>
</evidence>
<dbReference type="PANTHER" id="PTHR36558:SF1">
    <property type="entry name" value="RESTRICTION ENDONUCLEASE DOMAIN-CONTAINING PROTEIN-RELATED"/>
    <property type="match status" value="1"/>
</dbReference>
<dbReference type="Pfam" id="PF05685">
    <property type="entry name" value="Uma2"/>
    <property type="match status" value="1"/>
</dbReference>
<keyword evidence="3" id="KW-1185">Reference proteome</keyword>
<reference key="2">
    <citation type="submission" date="2011-04" db="EMBL/GenBank/DDBJ databases">
        <title>Complete sequence of chromosome of Haliscomenobacter hydrossis DSM 1100.</title>
        <authorList>
            <consortium name="US DOE Joint Genome Institute (JGI-PGF)"/>
            <person name="Lucas S."/>
            <person name="Han J."/>
            <person name="Lapidus A."/>
            <person name="Bruce D."/>
            <person name="Goodwin L."/>
            <person name="Pitluck S."/>
            <person name="Peters L."/>
            <person name="Kyrpides N."/>
            <person name="Mavromatis K."/>
            <person name="Ivanova N."/>
            <person name="Ovchinnikova G."/>
            <person name="Pagani I."/>
            <person name="Daligault H."/>
            <person name="Detter J.C."/>
            <person name="Han C."/>
            <person name="Land M."/>
            <person name="Hauser L."/>
            <person name="Markowitz V."/>
            <person name="Cheng J.-F."/>
            <person name="Hugenholtz P."/>
            <person name="Woyke T."/>
            <person name="Wu D."/>
            <person name="Verbarg S."/>
            <person name="Frueling A."/>
            <person name="Brambilla E."/>
            <person name="Klenk H.-P."/>
            <person name="Eisen J.A."/>
        </authorList>
    </citation>
    <scope>NUCLEOTIDE SEQUENCE</scope>
    <source>
        <strain>DSM 1100</strain>
    </source>
</reference>
<feature type="domain" description="Putative restriction endonuclease" evidence="1">
    <location>
        <begin position="35"/>
        <end position="192"/>
    </location>
</feature>
<dbReference type="KEGG" id="hhy:Halhy_5972"/>
<name>F4L0C2_HALH1</name>
<proteinExistence type="predicted"/>
<sequence>MTTAILQAEEKKYPITLDERLALGEGDLRYPGTMDDYVQLLEFAEYPVEYNDGEIIVMSIASDKHEQIVANILGALVNIFKGDPLYKKYGSNRHVFDSIDAKAWSPDASIVKGEPEIYTYKPGKTANLNPWLVVEILSKSTRSKDFGEKLPSYRNFSSMRYILFIDQYQPLVTLHYRSEEDMRWKSEDFNDLVQFFQIDDKDISLADIYENISF</sequence>
<dbReference type="EMBL" id="CP002691">
    <property type="protein sequence ID" value="AEE53795.1"/>
    <property type="molecule type" value="Genomic_DNA"/>
</dbReference>
<dbReference type="STRING" id="760192.Halhy_5972"/>
<dbReference type="PANTHER" id="PTHR36558">
    <property type="entry name" value="GLR1098 PROTEIN"/>
    <property type="match status" value="1"/>
</dbReference>
<dbReference type="Proteomes" id="UP000008461">
    <property type="component" value="Chromosome"/>
</dbReference>
<organism evidence="2 3">
    <name type="scientific">Haliscomenobacter hydrossis (strain ATCC 27775 / DSM 1100 / LMG 10767 / O)</name>
    <dbReference type="NCBI Taxonomy" id="760192"/>
    <lineage>
        <taxon>Bacteria</taxon>
        <taxon>Pseudomonadati</taxon>
        <taxon>Bacteroidota</taxon>
        <taxon>Saprospiria</taxon>
        <taxon>Saprospirales</taxon>
        <taxon>Haliscomenobacteraceae</taxon>
        <taxon>Haliscomenobacter</taxon>
    </lineage>
</organism>
<dbReference type="AlphaFoldDB" id="F4L0C2"/>
<accession>F4L0C2</accession>
<evidence type="ECO:0000259" key="1">
    <source>
        <dbReference type="Pfam" id="PF05685"/>
    </source>
</evidence>
<dbReference type="eggNOG" id="COG4636">
    <property type="taxonomic scope" value="Bacteria"/>
</dbReference>
<dbReference type="RefSeq" id="WP_013768323.1">
    <property type="nucleotide sequence ID" value="NC_015510.1"/>
</dbReference>
<dbReference type="HOGENOM" id="CLU_076312_6_0_10"/>
<evidence type="ECO:0000313" key="2">
    <source>
        <dbReference type="EMBL" id="AEE53795.1"/>
    </source>
</evidence>
<protein>
    <recommendedName>
        <fullName evidence="1">Putative restriction endonuclease domain-containing protein</fullName>
    </recommendedName>
</protein>
<dbReference type="SUPFAM" id="SSF52980">
    <property type="entry name" value="Restriction endonuclease-like"/>
    <property type="match status" value="1"/>
</dbReference>
<reference evidence="2 3" key="1">
    <citation type="journal article" date="2011" name="Stand. Genomic Sci.">
        <title>Complete genome sequence of Haliscomenobacter hydrossis type strain (O).</title>
        <authorList>
            <consortium name="US DOE Joint Genome Institute (JGI-PGF)"/>
            <person name="Daligault H."/>
            <person name="Lapidus A."/>
            <person name="Zeytun A."/>
            <person name="Nolan M."/>
            <person name="Lucas S."/>
            <person name="Del Rio T.G."/>
            <person name="Tice H."/>
            <person name="Cheng J.F."/>
            <person name="Tapia R."/>
            <person name="Han C."/>
            <person name="Goodwin L."/>
            <person name="Pitluck S."/>
            <person name="Liolios K."/>
            <person name="Pagani I."/>
            <person name="Ivanova N."/>
            <person name="Huntemann M."/>
            <person name="Mavromatis K."/>
            <person name="Mikhailova N."/>
            <person name="Pati A."/>
            <person name="Chen A."/>
            <person name="Palaniappan K."/>
            <person name="Land M."/>
            <person name="Hauser L."/>
            <person name="Brambilla E.M."/>
            <person name="Rohde M."/>
            <person name="Verbarg S."/>
            <person name="Goker M."/>
            <person name="Bristow J."/>
            <person name="Eisen J.A."/>
            <person name="Markowitz V."/>
            <person name="Hugenholtz P."/>
            <person name="Kyrpides N.C."/>
            <person name="Klenk H.P."/>
            <person name="Woyke T."/>
        </authorList>
    </citation>
    <scope>NUCLEOTIDE SEQUENCE [LARGE SCALE GENOMIC DNA]</scope>
    <source>
        <strain evidence="3">ATCC 27775 / DSM 1100 / LMG 10767 / O</strain>
    </source>
</reference>